<feature type="transmembrane region" description="Helical" evidence="6">
    <location>
        <begin position="259"/>
        <end position="289"/>
    </location>
</feature>
<keyword evidence="3 6" id="KW-0812">Transmembrane</keyword>
<accession>A0ABW5TI72</accession>
<feature type="transmembrane region" description="Helical" evidence="6">
    <location>
        <begin position="358"/>
        <end position="376"/>
    </location>
</feature>
<dbReference type="InterPro" id="IPR052159">
    <property type="entry name" value="Competence_DNA_uptake"/>
</dbReference>
<dbReference type="Gene3D" id="3.60.15.10">
    <property type="entry name" value="Ribonuclease Z/Hydroxyacylglutathione hydrolase-like"/>
    <property type="match status" value="1"/>
</dbReference>
<dbReference type="RefSeq" id="WP_379980504.1">
    <property type="nucleotide sequence ID" value="NZ_JBHUMO010000033.1"/>
</dbReference>
<protein>
    <submittedName>
        <fullName evidence="8">DNA internalization-related competence protein ComEC/Rec2</fullName>
    </submittedName>
</protein>
<evidence type="ECO:0000256" key="1">
    <source>
        <dbReference type="ARBA" id="ARBA00004651"/>
    </source>
</evidence>
<dbReference type="Pfam" id="PF00753">
    <property type="entry name" value="Lactamase_B"/>
    <property type="match status" value="1"/>
</dbReference>
<dbReference type="PANTHER" id="PTHR30619">
    <property type="entry name" value="DNA INTERNALIZATION/COMPETENCE PROTEIN COMEC/REC2"/>
    <property type="match status" value="1"/>
</dbReference>
<dbReference type="InterPro" id="IPR035681">
    <property type="entry name" value="ComA-like_MBL"/>
</dbReference>
<evidence type="ECO:0000256" key="5">
    <source>
        <dbReference type="ARBA" id="ARBA00023136"/>
    </source>
</evidence>
<dbReference type="Proteomes" id="UP001597427">
    <property type="component" value="Unassembled WGS sequence"/>
</dbReference>
<keyword evidence="5 6" id="KW-0472">Membrane</keyword>
<comment type="caution">
    <text evidence="8">The sequence shown here is derived from an EMBL/GenBank/DDBJ whole genome shotgun (WGS) entry which is preliminary data.</text>
</comment>
<dbReference type="EMBL" id="JBHUMO010000033">
    <property type="protein sequence ID" value="MFD2728779.1"/>
    <property type="molecule type" value="Genomic_DNA"/>
</dbReference>
<dbReference type="NCBIfam" id="TIGR00360">
    <property type="entry name" value="ComEC_N-term"/>
    <property type="match status" value="1"/>
</dbReference>
<dbReference type="SMART" id="SM00849">
    <property type="entry name" value="Lactamase_B"/>
    <property type="match status" value="1"/>
</dbReference>
<dbReference type="InterPro" id="IPR004477">
    <property type="entry name" value="ComEC_N"/>
</dbReference>
<evidence type="ECO:0000259" key="7">
    <source>
        <dbReference type="SMART" id="SM00849"/>
    </source>
</evidence>
<evidence type="ECO:0000313" key="8">
    <source>
        <dbReference type="EMBL" id="MFD2728779.1"/>
    </source>
</evidence>
<dbReference type="InterPro" id="IPR036866">
    <property type="entry name" value="RibonucZ/Hydroxyglut_hydro"/>
</dbReference>
<dbReference type="InterPro" id="IPR004797">
    <property type="entry name" value="Competence_ComEC/Rec2"/>
</dbReference>
<feature type="domain" description="Metallo-beta-lactamase" evidence="7">
    <location>
        <begin position="440"/>
        <end position="646"/>
    </location>
</feature>
<feature type="transmembrane region" description="Helical" evidence="6">
    <location>
        <begin position="388"/>
        <end position="405"/>
    </location>
</feature>
<keyword evidence="2" id="KW-1003">Cell membrane</keyword>
<feature type="transmembrane region" description="Helical" evidence="6">
    <location>
        <begin position="212"/>
        <end position="239"/>
    </location>
</feature>
<dbReference type="InterPro" id="IPR001279">
    <property type="entry name" value="Metallo-B-lactamas"/>
</dbReference>
<evidence type="ECO:0000256" key="3">
    <source>
        <dbReference type="ARBA" id="ARBA00022692"/>
    </source>
</evidence>
<feature type="transmembrane region" description="Helical" evidence="6">
    <location>
        <begin position="301"/>
        <end position="320"/>
    </location>
</feature>
<dbReference type="Pfam" id="PF03772">
    <property type="entry name" value="Competence"/>
    <property type="match status" value="1"/>
</dbReference>
<name>A0ABW5TI72_9ENTE</name>
<proteinExistence type="predicted"/>
<dbReference type="PANTHER" id="PTHR30619:SF1">
    <property type="entry name" value="RECOMBINATION PROTEIN 2"/>
    <property type="match status" value="1"/>
</dbReference>
<feature type="transmembrane region" description="Helical" evidence="6">
    <location>
        <begin position="332"/>
        <end position="351"/>
    </location>
</feature>
<evidence type="ECO:0000256" key="6">
    <source>
        <dbReference type="SAM" id="Phobius"/>
    </source>
</evidence>
<dbReference type="CDD" id="cd07731">
    <property type="entry name" value="ComA-like_MBL-fold"/>
    <property type="match status" value="1"/>
</dbReference>
<feature type="transmembrane region" description="Helical" evidence="6">
    <location>
        <begin position="179"/>
        <end position="200"/>
    </location>
</feature>
<comment type="subcellular location">
    <subcellularLocation>
        <location evidence="1">Cell membrane</location>
        <topology evidence="1">Multi-pass membrane protein</topology>
    </subcellularLocation>
</comment>
<dbReference type="NCBIfam" id="TIGR00361">
    <property type="entry name" value="ComEC_Rec2"/>
    <property type="match status" value="1"/>
</dbReference>
<keyword evidence="4 6" id="KW-1133">Transmembrane helix</keyword>
<evidence type="ECO:0000256" key="4">
    <source>
        <dbReference type="ARBA" id="ARBA00022989"/>
    </source>
</evidence>
<reference evidence="9" key="1">
    <citation type="journal article" date="2019" name="Int. J. Syst. Evol. Microbiol.">
        <title>The Global Catalogue of Microorganisms (GCM) 10K type strain sequencing project: providing services to taxonomists for standard genome sequencing and annotation.</title>
        <authorList>
            <consortium name="The Broad Institute Genomics Platform"/>
            <consortium name="The Broad Institute Genome Sequencing Center for Infectious Disease"/>
            <person name="Wu L."/>
            <person name="Ma J."/>
        </authorList>
    </citation>
    <scope>NUCLEOTIDE SEQUENCE [LARGE SCALE GENOMIC DNA]</scope>
    <source>
        <strain evidence="9">TISTR 932</strain>
    </source>
</reference>
<feature type="transmembrane region" description="Helical" evidence="6">
    <location>
        <begin position="150"/>
        <end position="167"/>
    </location>
</feature>
<keyword evidence="9" id="KW-1185">Reference proteome</keyword>
<organism evidence="8 9">
    <name type="scientific">Enterococcus camelliae</name>
    <dbReference type="NCBI Taxonomy" id="453959"/>
    <lineage>
        <taxon>Bacteria</taxon>
        <taxon>Bacillati</taxon>
        <taxon>Bacillota</taxon>
        <taxon>Bacilli</taxon>
        <taxon>Lactobacillales</taxon>
        <taxon>Enterococcaceae</taxon>
        <taxon>Enterococcus</taxon>
    </lineage>
</organism>
<dbReference type="SUPFAM" id="SSF56281">
    <property type="entry name" value="Metallo-hydrolase/oxidoreductase"/>
    <property type="match status" value="1"/>
</dbReference>
<evidence type="ECO:0000313" key="9">
    <source>
        <dbReference type="Proteomes" id="UP001597427"/>
    </source>
</evidence>
<feature type="transmembrane region" description="Helical" evidence="6">
    <location>
        <begin position="410"/>
        <end position="427"/>
    </location>
</feature>
<gene>
    <name evidence="8" type="ORF">ACFSR0_04975</name>
</gene>
<sequence length="693" mass="79842">MFFSTVFVVRELVLDPTPVQVEQAQTMMINVAADTIVVNGDLVKFDGWYDDQSIKCTYQLASLTEKDSWSPRMNWHRQLRVRGEFVSISKKTNQYAFDYQAYLFANRYLGQFQIDEIEQTRPLPFDFRAFAHGLRSWAVARVEQRIDPKIGYLINGLLFGFRQVAFYDELSPFTQNGLLHLFSISGMHVYFFLGWVDWFFRRIGASFQYQIVPFFLCAFILTCFFGISSSILRAIFMYLLYWIGKESSIHLSSMDRYALVLAVCIVIEPRTLLQLSSQLSFAFSFFLLFMQQQPEKNWQKFLYAQMIPLLSAPLLMYLFFEWPLLSGGFTFIFMPIFDLVMLPLATFLFLFCPFSHIASILEYLLIMIMKISRFLLTNFPKMVLPSGQPPLLLVLCCTILAIWCLGKKNYLIFVVSCLLLPLIPRMVSPSEKVTFIDIGQGDCIVLQTKWNHEVYVIDTGGKVSFKKEPWQQRKTEANIMYSLVPYLKGEGIHRINGLFLTHGDTDHLGDAGALIQTIKIATIYLGKGSLNNQNVQKLYRTFGRQVPFREVTPGTAIGNKKKMVVLSPKSGKGENNDSLVLYTLFASKYFLFTGDLEQSGEEKLLEMYGHFPVDVLKVGHHGSKTSTSPRFIEALKPKEGIISCGRKNRYKHPHQETLDTLENYGVKVLRTDLQGMIQYRKGWQSERIIYLKK</sequence>
<evidence type="ECO:0000256" key="2">
    <source>
        <dbReference type="ARBA" id="ARBA00022475"/>
    </source>
</evidence>